<dbReference type="InterPro" id="IPR036737">
    <property type="entry name" value="OmpA-like_sf"/>
</dbReference>
<keyword evidence="7" id="KW-1185">Reference proteome</keyword>
<feature type="coiled-coil region" evidence="2">
    <location>
        <begin position="179"/>
        <end position="241"/>
    </location>
</feature>
<dbReference type="RefSeq" id="WP_305963664.1">
    <property type="nucleotide sequence ID" value="NZ_JAVAMQ010000010.1"/>
</dbReference>
<keyword evidence="1 4" id="KW-0472">Membrane</keyword>
<dbReference type="PROSITE" id="PS51123">
    <property type="entry name" value="OMPA_2"/>
    <property type="match status" value="1"/>
</dbReference>
<feature type="transmembrane region" description="Helical" evidence="4">
    <location>
        <begin position="12"/>
        <end position="41"/>
    </location>
</feature>
<dbReference type="EMBL" id="JAVAMQ010000010">
    <property type="protein sequence ID" value="MDP5307813.1"/>
    <property type="molecule type" value="Genomic_DNA"/>
</dbReference>
<evidence type="ECO:0000313" key="6">
    <source>
        <dbReference type="EMBL" id="MDP5307813.1"/>
    </source>
</evidence>
<feature type="domain" description="OmpA-like" evidence="5">
    <location>
        <begin position="445"/>
        <end position="573"/>
    </location>
</feature>
<dbReference type="SUPFAM" id="SSF103088">
    <property type="entry name" value="OmpA-like"/>
    <property type="match status" value="1"/>
</dbReference>
<dbReference type="InterPro" id="IPR050330">
    <property type="entry name" value="Bact_OuterMem_StrucFunc"/>
</dbReference>
<evidence type="ECO:0000256" key="1">
    <source>
        <dbReference type="PROSITE-ProRule" id="PRU00473"/>
    </source>
</evidence>
<dbReference type="Gene3D" id="3.30.1330.60">
    <property type="entry name" value="OmpA-like domain"/>
    <property type="match status" value="1"/>
</dbReference>
<sequence length="573" mass="62330">MSLRRAASSNRFAATIWPGFVDAMTALLMVLMFVLTIFMIVQSVLREQITSQDDRILRQQDTIARQEQRLDSLGRQVAALGQALTASEQREDALQGDLDRQQGRADSAEAALARAEAEARDRAARITRMNNQLATRRAELDAATLRLTDFEAEVAALIAARAEDQSRAEADRGALQAGLKEAQSRASAAELAVAAARRETDAEAEQARLAAARSAALQALVADLRRRNQGAEAATAALQSDLTASQSRLDEAEAARLAEAEAARLLRERLESADSELTAMTLALEESRRAAEETLTLLAAAEAARDDLDARAAETAGEAERQAALLETAREALARQESLSEDSQRRVALLNEQVASLTAQLGALQALLDTAGADQQQAELRVADLGQQLNAALLRAAEEKDRRLALEEQARLKAEEEARDLARYRSEFFGRLSQILSGREGVQVVGDRFVFQSEVLFAPGEATLSAAGQDQVASVARLLAEISDEIPPEIDWIIRVDGHTDSTPLSGSGRWRDNWELSQARALAVVRYLTDQIGFPPDRLAAAGFSDTRPVADGTRPEDLAQNRRIELKLTER</sequence>
<dbReference type="InterPro" id="IPR006665">
    <property type="entry name" value="OmpA-like"/>
</dbReference>
<evidence type="ECO:0000313" key="7">
    <source>
        <dbReference type="Proteomes" id="UP001224997"/>
    </source>
</evidence>
<dbReference type="Pfam" id="PF00691">
    <property type="entry name" value="OmpA"/>
    <property type="match status" value="1"/>
</dbReference>
<organism evidence="6 7">
    <name type="scientific">Paracoccus spongiarum</name>
    <dbReference type="NCBI Taxonomy" id="3064387"/>
    <lineage>
        <taxon>Bacteria</taxon>
        <taxon>Pseudomonadati</taxon>
        <taxon>Pseudomonadota</taxon>
        <taxon>Alphaproteobacteria</taxon>
        <taxon>Rhodobacterales</taxon>
        <taxon>Paracoccaceae</taxon>
        <taxon>Paracoccus</taxon>
    </lineage>
</organism>
<gene>
    <name evidence="6" type="ORF">Q5Y72_12005</name>
</gene>
<evidence type="ECO:0000256" key="3">
    <source>
        <dbReference type="SAM" id="MobiDB-lite"/>
    </source>
</evidence>
<dbReference type="PANTHER" id="PTHR30329:SF21">
    <property type="entry name" value="LIPOPROTEIN YIAD-RELATED"/>
    <property type="match status" value="1"/>
</dbReference>
<keyword evidence="2" id="KW-0175">Coiled coil</keyword>
<evidence type="ECO:0000256" key="2">
    <source>
        <dbReference type="SAM" id="Coils"/>
    </source>
</evidence>
<dbReference type="Proteomes" id="UP001224997">
    <property type="component" value="Unassembled WGS sequence"/>
</dbReference>
<comment type="caution">
    <text evidence="6">The sequence shown here is derived from an EMBL/GenBank/DDBJ whole genome shotgun (WGS) entry which is preliminary data.</text>
</comment>
<protein>
    <submittedName>
        <fullName evidence="6">Peptidoglycan -binding protein</fullName>
    </submittedName>
</protein>
<keyword evidence="4" id="KW-0812">Transmembrane</keyword>
<keyword evidence="4" id="KW-1133">Transmembrane helix</keyword>
<name>A0ABT9JDA7_9RHOB</name>
<reference evidence="6 7" key="1">
    <citation type="submission" date="2023-08" db="EMBL/GenBank/DDBJ databases">
        <authorList>
            <person name="Park J.-S."/>
        </authorList>
    </citation>
    <scope>NUCLEOTIDE SEQUENCE [LARGE SCALE GENOMIC DNA]</scope>
    <source>
        <strain evidence="6 7">2205BS29-5</strain>
    </source>
</reference>
<dbReference type="CDD" id="cd07185">
    <property type="entry name" value="OmpA_C-like"/>
    <property type="match status" value="1"/>
</dbReference>
<dbReference type="NCBIfam" id="NF006542">
    <property type="entry name" value="PRK09039.1-1"/>
    <property type="match status" value="2"/>
</dbReference>
<proteinExistence type="predicted"/>
<feature type="region of interest" description="Disordered" evidence="3">
    <location>
        <begin position="88"/>
        <end position="107"/>
    </location>
</feature>
<dbReference type="PANTHER" id="PTHR30329">
    <property type="entry name" value="STATOR ELEMENT OF FLAGELLAR MOTOR COMPLEX"/>
    <property type="match status" value="1"/>
</dbReference>
<evidence type="ECO:0000256" key="4">
    <source>
        <dbReference type="SAM" id="Phobius"/>
    </source>
</evidence>
<feature type="coiled-coil region" evidence="2">
    <location>
        <begin position="284"/>
        <end position="427"/>
    </location>
</feature>
<accession>A0ABT9JDA7</accession>
<evidence type="ECO:0000259" key="5">
    <source>
        <dbReference type="PROSITE" id="PS51123"/>
    </source>
</evidence>